<feature type="compositionally biased region" description="Polar residues" evidence="1">
    <location>
        <begin position="37"/>
        <end position="55"/>
    </location>
</feature>
<evidence type="ECO:0000313" key="3">
    <source>
        <dbReference type="Proteomes" id="UP000008065"/>
    </source>
</evidence>
<protein>
    <submittedName>
        <fullName evidence="2">Uncharacterized protein</fullName>
    </submittedName>
</protein>
<dbReference type="HOGENOM" id="CLU_2427602_0_0_1"/>
<dbReference type="EMBL" id="GL891382">
    <property type="protein sequence ID" value="EGO51454.1"/>
    <property type="molecule type" value="Genomic_DNA"/>
</dbReference>
<dbReference type="KEGG" id="nte:NEUTE1DRAFT141403"/>
<dbReference type="Proteomes" id="UP000008065">
    <property type="component" value="Unassembled WGS sequence"/>
</dbReference>
<proteinExistence type="predicted"/>
<gene>
    <name evidence="2" type="ORF">NEUTE1DRAFT_141403</name>
</gene>
<dbReference type="RefSeq" id="XP_009855092.1">
    <property type="nucleotide sequence ID" value="XM_009856790.1"/>
</dbReference>
<reference evidence="3" key="1">
    <citation type="journal article" date="2011" name="Genetics">
        <title>Massive changes in genome architecture accompany the transition to self-fertility in the filamentous fungus Neurospora tetrasperma.</title>
        <authorList>
            <person name="Ellison C.E."/>
            <person name="Stajich J.E."/>
            <person name="Jacobson D.J."/>
            <person name="Natvig D.O."/>
            <person name="Lapidus A."/>
            <person name="Foster B."/>
            <person name="Aerts A."/>
            <person name="Riley R."/>
            <person name="Lindquist E.A."/>
            <person name="Grigoriev I.V."/>
            <person name="Taylor J.W."/>
        </authorList>
    </citation>
    <scope>NUCLEOTIDE SEQUENCE [LARGE SCALE GENOMIC DNA]</scope>
    <source>
        <strain evidence="3">FGSC 2508 / P0657</strain>
    </source>
</reference>
<organism evidence="2 3">
    <name type="scientific">Neurospora tetrasperma (strain FGSC 2508 / ATCC MYA-4615 / P0657)</name>
    <dbReference type="NCBI Taxonomy" id="510951"/>
    <lineage>
        <taxon>Eukaryota</taxon>
        <taxon>Fungi</taxon>
        <taxon>Dikarya</taxon>
        <taxon>Ascomycota</taxon>
        <taxon>Pezizomycotina</taxon>
        <taxon>Sordariomycetes</taxon>
        <taxon>Sordariomycetidae</taxon>
        <taxon>Sordariales</taxon>
        <taxon>Sordariaceae</taxon>
        <taxon>Neurospora</taxon>
    </lineage>
</organism>
<dbReference type="AlphaFoldDB" id="F8MYQ7"/>
<evidence type="ECO:0000313" key="2">
    <source>
        <dbReference type="EMBL" id="EGO51454.1"/>
    </source>
</evidence>
<dbReference type="VEuPathDB" id="FungiDB:NEUTE1DRAFT_141403"/>
<dbReference type="GeneID" id="20826238"/>
<name>F8MYQ7_NEUT8</name>
<sequence length="91" mass="9924">MPPLFSYQLYQMSTSILNLARSSASCPQDIIVVSMNHGQQHGQRGFSQPRTTLNGAQKHRASPFSPPLMAHPDDRQTSPDAALFLAMASAL</sequence>
<evidence type="ECO:0000256" key="1">
    <source>
        <dbReference type="SAM" id="MobiDB-lite"/>
    </source>
</evidence>
<feature type="region of interest" description="Disordered" evidence="1">
    <location>
        <begin position="37"/>
        <end position="76"/>
    </location>
</feature>
<keyword evidence="3" id="KW-1185">Reference proteome</keyword>
<accession>F8MYQ7</accession>